<dbReference type="CDD" id="cd01189">
    <property type="entry name" value="INT_ICEBs1_C_like"/>
    <property type="match status" value="1"/>
</dbReference>
<dbReference type="Pfam" id="PF00589">
    <property type="entry name" value="Phage_integrase"/>
    <property type="match status" value="1"/>
</dbReference>
<organism evidence="5 6">
    <name type="scientific">Planktothrix serta PCC 8927</name>
    <dbReference type="NCBI Taxonomy" id="671068"/>
    <lineage>
        <taxon>Bacteria</taxon>
        <taxon>Bacillati</taxon>
        <taxon>Cyanobacteriota</taxon>
        <taxon>Cyanophyceae</taxon>
        <taxon>Oscillatoriophycideae</taxon>
        <taxon>Oscillatoriales</taxon>
        <taxon>Microcoleaceae</taxon>
        <taxon>Planktothrix</taxon>
    </lineage>
</organism>
<dbReference type="InterPro" id="IPR010998">
    <property type="entry name" value="Integrase_recombinase_N"/>
</dbReference>
<evidence type="ECO:0000256" key="2">
    <source>
        <dbReference type="ARBA" id="ARBA00023125"/>
    </source>
</evidence>
<dbReference type="AlphaFoldDB" id="A0A7Z9BKB6"/>
<evidence type="ECO:0000256" key="3">
    <source>
        <dbReference type="ARBA" id="ARBA00023172"/>
    </source>
</evidence>
<dbReference type="GO" id="GO:0003677">
    <property type="term" value="F:DNA binding"/>
    <property type="evidence" value="ECO:0007669"/>
    <property type="project" value="UniProtKB-KW"/>
</dbReference>
<dbReference type="Gene3D" id="1.10.150.130">
    <property type="match status" value="1"/>
</dbReference>
<comment type="caution">
    <text evidence="5">The sequence shown here is derived from an EMBL/GenBank/DDBJ whole genome shotgun (WGS) entry which is preliminary data.</text>
</comment>
<reference evidence="5" key="1">
    <citation type="submission" date="2019-10" db="EMBL/GenBank/DDBJ databases">
        <authorList>
            <consortium name="Genoscope - CEA"/>
            <person name="William W."/>
        </authorList>
    </citation>
    <scope>NUCLEOTIDE SEQUENCE [LARGE SCALE GENOMIC DNA]</scope>
    <source>
        <strain evidence="5">BBR_PRJEB10992</strain>
    </source>
</reference>
<dbReference type="Gene3D" id="1.10.443.10">
    <property type="entry name" value="Intergrase catalytic core"/>
    <property type="match status" value="1"/>
</dbReference>
<dbReference type="InterPro" id="IPR002104">
    <property type="entry name" value="Integrase_catalytic"/>
</dbReference>
<dbReference type="GO" id="GO:0006310">
    <property type="term" value="P:DNA recombination"/>
    <property type="evidence" value="ECO:0007669"/>
    <property type="project" value="UniProtKB-KW"/>
</dbReference>
<sequence length="353" mass="40015">MGISSDKGRITIRFKDPNGNRVTLYPGLSTLDIDDQLKAKEFEIKIQQDIRAGTFDWSHERYKVAENLTTANLTTAEAFNLFVATKSLDPQTRGLYNSVVFTLKACNLDKINIRQFSEQQAFQFLTHCQQKNLKSSTIQAKIKRLKAAWEWFIQRGLVANNPWTSPRKSIKTEKPLIQPFEREEIQLIIQGFNGSSYQPMVRFLFGSGVRIGEAIGLRWQDLSPDCATCTISSQISQGKRKPPKNGSVRSFGLTDNLQKMLSNQPKQAESVFLNHAALPIKPSTFRVKWKDVLANCGIEYRKPYSCRHTFISHALQSGVPAVTIARITGHDLETLFTYYAGFLKTDVQLPTLY</sequence>
<keyword evidence="6" id="KW-1185">Reference proteome</keyword>
<dbReference type="InterPro" id="IPR011010">
    <property type="entry name" value="DNA_brk_join_enz"/>
</dbReference>
<evidence type="ECO:0000313" key="6">
    <source>
        <dbReference type="Proteomes" id="UP000184550"/>
    </source>
</evidence>
<keyword evidence="3" id="KW-0233">DNA recombination</keyword>
<dbReference type="RefSeq" id="WP_083619755.1">
    <property type="nucleotide sequence ID" value="NZ_LR734863.1"/>
</dbReference>
<feature type="domain" description="Tyr recombinase" evidence="4">
    <location>
        <begin position="175"/>
        <end position="353"/>
    </location>
</feature>
<dbReference type="SUPFAM" id="SSF56349">
    <property type="entry name" value="DNA breaking-rejoining enzymes"/>
    <property type="match status" value="1"/>
</dbReference>
<dbReference type="InterPro" id="IPR050090">
    <property type="entry name" value="Tyrosine_recombinase_XerCD"/>
</dbReference>
<dbReference type="GO" id="GO:0015074">
    <property type="term" value="P:DNA integration"/>
    <property type="evidence" value="ECO:0007669"/>
    <property type="project" value="InterPro"/>
</dbReference>
<keyword evidence="2" id="KW-0238">DNA-binding</keyword>
<evidence type="ECO:0000256" key="1">
    <source>
        <dbReference type="ARBA" id="ARBA00008857"/>
    </source>
</evidence>
<dbReference type="InterPro" id="IPR013762">
    <property type="entry name" value="Integrase-like_cat_sf"/>
</dbReference>
<dbReference type="PANTHER" id="PTHR30349:SF64">
    <property type="entry name" value="PROPHAGE INTEGRASE INTD-RELATED"/>
    <property type="match status" value="1"/>
</dbReference>
<dbReference type="Proteomes" id="UP000184550">
    <property type="component" value="Unassembled WGS sequence"/>
</dbReference>
<gene>
    <name evidence="5" type="ORF">PL8927_510003</name>
</gene>
<dbReference type="EMBL" id="CZCU02000126">
    <property type="protein sequence ID" value="VXD15962.1"/>
    <property type="molecule type" value="Genomic_DNA"/>
</dbReference>
<proteinExistence type="inferred from homology"/>
<protein>
    <submittedName>
        <fullName evidence="5">Integrase family protein</fullName>
    </submittedName>
</protein>
<dbReference type="PANTHER" id="PTHR30349">
    <property type="entry name" value="PHAGE INTEGRASE-RELATED"/>
    <property type="match status" value="1"/>
</dbReference>
<comment type="similarity">
    <text evidence="1">Belongs to the 'phage' integrase family.</text>
</comment>
<accession>A0A7Z9BKB6</accession>
<dbReference type="OrthoDB" id="530235at2"/>
<evidence type="ECO:0000259" key="4">
    <source>
        <dbReference type="PROSITE" id="PS51898"/>
    </source>
</evidence>
<dbReference type="PROSITE" id="PS51898">
    <property type="entry name" value="TYR_RECOMBINASE"/>
    <property type="match status" value="1"/>
</dbReference>
<name>A0A7Z9BKB6_9CYAN</name>
<evidence type="ECO:0000313" key="5">
    <source>
        <dbReference type="EMBL" id="VXD15962.1"/>
    </source>
</evidence>